<comment type="subcellular location">
    <subcellularLocation>
        <location evidence="2">Melanosome</location>
    </subcellularLocation>
    <subcellularLocation>
        <location evidence="3">Membrane</location>
        <topology evidence="3">Lipid-anchor</topology>
    </subcellularLocation>
</comment>
<dbReference type="Gene3D" id="3.40.50.300">
    <property type="entry name" value="P-loop containing nucleotide triphosphate hydrolases"/>
    <property type="match status" value="1"/>
</dbReference>
<feature type="domain" description="Cyclic nucleotide phosphodiesterase catalytic" evidence="17">
    <location>
        <begin position="179"/>
        <end position="403"/>
    </location>
</feature>
<reference evidence="18" key="3">
    <citation type="submission" date="2025-09" db="UniProtKB">
        <authorList>
            <consortium name="Ensembl"/>
        </authorList>
    </citation>
    <scope>IDENTIFICATION</scope>
</reference>
<dbReference type="GO" id="GO:0009214">
    <property type="term" value="P:cyclic nucleotide catabolic process"/>
    <property type="evidence" value="ECO:0007669"/>
    <property type="project" value="InterPro"/>
</dbReference>
<feature type="compositionally biased region" description="Basic and acidic residues" evidence="16">
    <location>
        <begin position="389"/>
        <end position="406"/>
    </location>
</feature>
<dbReference type="GO" id="GO:0042470">
    <property type="term" value="C:melanosome"/>
    <property type="evidence" value="ECO:0007669"/>
    <property type="project" value="UniProtKB-SubCell"/>
</dbReference>
<evidence type="ECO:0000256" key="6">
    <source>
        <dbReference type="ARBA" id="ARBA00012317"/>
    </source>
</evidence>
<comment type="function">
    <text evidence="15">Catalyzes the formation of 2'-nucleotide products from 2',3'-cyclic substrates. May participate in RNA metabolism in the myelinating cell, CNP is the third most abundant protein in central nervous system myelin.</text>
</comment>
<keyword evidence="14" id="KW-0636">Prenylation</keyword>
<keyword evidence="13" id="KW-0449">Lipoprotein</keyword>
<evidence type="ECO:0000256" key="11">
    <source>
        <dbReference type="ARBA" id="ARBA00022884"/>
    </source>
</evidence>
<dbReference type="Ensembl" id="ENSECRT00000034328.1">
    <property type="protein sequence ID" value="ENSECRP00000033598.1"/>
    <property type="gene ID" value="ENSECRG00000022751.1"/>
</dbReference>
<comment type="subunit">
    <text evidence="5">Exists as monomers and homodimers.</text>
</comment>
<dbReference type="SUPFAM" id="SSF52540">
    <property type="entry name" value="P-loop containing nucleoside triphosphate hydrolases"/>
    <property type="match status" value="1"/>
</dbReference>
<proteinExistence type="inferred from homology"/>
<dbReference type="RefSeq" id="XP_028674528.1">
    <property type="nucleotide sequence ID" value="XM_028818695.2"/>
</dbReference>
<evidence type="ECO:0000256" key="5">
    <source>
        <dbReference type="ARBA" id="ARBA00011781"/>
    </source>
</evidence>
<evidence type="ECO:0000256" key="13">
    <source>
        <dbReference type="ARBA" id="ARBA00023288"/>
    </source>
</evidence>
<evidence type="ECO:0000256" key="15">
    <source>
        <dbReference type="ARBA" id="ARBA00045937"/>
    </source>
</evidence>
<keyword evidence="10" id="KW-0378">Hydrolase</keyword>
<dbReference type="InterPro" id="IPR027417">
    <property type="entry name" value="P-loop_NTPase"/>
</dbReference>
<dbReference type="Gene3D" id="3.90.1740.10">
    <property type="entry name" value="2',3'-cyclic nucleotide 3'-phosphodiesterase superfamily"/>
    <property type="match status" value="1"/>
</dbReference>
<keyword evidence="12" id="KW-0472">Membrane</keyword>
<evidence type="ECO:0000256" key="10">
    <source>
        <dbReference type="ARBA" id="ARBA00022801"/>
    </source>
</evidence>
<sequence length="414" mass="47314">MARLVSGLVRRFSLKSFLFFSKQKSNSRMSSIENGSLEFPFLSDTSNDNYYFRTLMIIRGLPGSGKTLLAQEINKHFRESCQVISYAPPLPGHSNQFEKLANDISLSCKNGKEVIVVDHTNHQLEWLEQLFDIANGHQYTVLIIEPKTTWRHEKKLQCQGPPSVSEMEKMKEALSQPLLPLYYGWFLTHESGHHLKSLCNKFLKVMKELSEDKKHVEEFSLKSGEKPIDFETFHHEGPLHCTTKYCDYGSAEGASEYSEKKAVKDNYGAAFKLAIEALFITPRTLGARVKLTKDQLLLWPEDDEEQCNASLPFGSRAHITLGVAPGVQDVQTGIDLLEMVSMMQKGDKCEMVSEVSEGKLSYFRQDRWMLELNKKEEVKSVFSGYYSKRKQEEGKEGEEKKTENKPSRWKCGLL</sequence>
<comment type="catalytic activity">
    <reaction evidence="1">
        <text>a nucleoside 2',3'-cyclic phosphate + H2O = a nucleoside 2'-phosphate + H(+)</text>
        <dbReference type="Rhea" id="RHEA:14489"/>
        <dbReference type="ChEBI" id="CHEBI:15377"/>
        <dbReference type="ChEBI" id="CHEBI:15378"/>
        <dbReference type="ChEBI" id="CHEBI:66954"/>
        <dbReference type="ChEBI" id="CHEBI:78552"/>
        <dbReference type="EC" id="3.1.4.37"/>
    </reaction>
</comment>
<evidence type="ECO:0000256" key="9">
    <source>
        <dbReference type="ARBA" id="ARBA00022553"/>
    </source>
</evidence>
<dbReference type="OrthoDB" id="3231855at2759"/>
<name>A0A8C4TQ04_ERPCA</name>
<dbReference type="EC" id="3.1.4.37" evidence="6"/>
<evidence type="ECO:0000256" key="3">
    <source>
        <dbReference type="ARBA" id="ARBA00004635"/>
    </source>
</evidence>
<dbReference type="PANTHER" id="PTHR10156:SF0">
    <property type="entry name" value="2',3'-CYCLIC-NUCLEOTIDE 3'-PHOSPHODIESTERASE"/>
    <property type="match status" value="1"/>
</dbReference>
<evidence type="ECO:0000313" key="18">
    <source>
        <dbReference type="Ensembl" id="ENSECRP00000033598.1"/>
    </source>
</evidence>
<dbReference type="InterPro" id="IPR047325">
    <property type="entry name" value="CNPase_cat"/>
</dbReference>
<dbReference type="Proteomes" id="UP000694620">
    <property type="component" value="Chromosome 14"/>
</dbReference>
<keyword evidence="19" id="KW-1185">Reference proteome</keyword>
<evidence type="ECO:0000256" key="16">
    <source>
        <dbReference type="SAM" id="MobiDB-lite"/>
    </source>
</evidence>
<dbReference type="InterPro" id="IPR008431">
    <property type="entry name" value="CNPase"/>
</dbReference>
<dbReference type="GeneID" id="114664537"/>
<evidence type="ECO:0000256" key="2">
    <source>
        <dbReference type="ARBA" id="ARBA00004223"/>
    </source>
</evidence>
<evidence type="ECO:0000259" key="17">
    <source>
        <dbReference type="Pfam" id="PF05881"/>
    </source>
</evidence>
<protein>
    <recommendedName>
        <fullName evidence="7">2',3'-cyclic-nucleotide 3'-phosphodiesterase</fullName>
        <ecNumber evidence="6">3.1.4.37</ecNumber>
    </recommendedName>
</protein>
<accession>A0A8C4TQ04</accession>
<evidence type="ECO:0000256" key="7">
    <source>
        <dbReference type="ARBA" id="ARBA00014478"/>
    </source>
</evidence>
<dbReference type="PANTHER" id="PTHR10156">
    <property type="entry name" value="2',3'-CYCLIC-NUCLEOTIDE 3'-PHOSPHODIESTERASE"/>
    <property type="match status" value="1"/>
</dbReference>
<dbReference type="GO" id="GO:0004113">
    <property type="term" value="F:2',3'-cyclic-nucleotide 3'-phosphodiesterase activity"/>
    <property type="evidence" value="ECO:0007669"/>
    <property type="project" value="UniProtKB-EC"/>
</dbReference>
<dbReference type="SUPFAM" id="SSF55144">
    <property type="entry name" value="LigT-like"/>
    <property type="match status" value="1"/>
</dbReference>
<comment type="similarity">
    <text evidence="4">Belongs to the 2H phosphoesterase superfamily. CNPase family.</text>
</comment>
<dbReference type="AlphaFoldDB" id="A0A8C4TQ04"/>
<evidence type="ECO:0000256" key="1">
    <source>
        <dbReference type="ARBA" id="ARBA00000610"/>
    </source>
</evidence>
<dbReference type="GeneTree" id="ENSGT00510000048410"/>
<keyword evidence="11" id="KW-0694">RNA-binding</keyword>
<dbReference type="GO" id="GO:0003723">
    <property type="term" value="F:RNA binding"/>
    <property type="evidence" value="ECO:0007669"/>
    <property type="project" value="UniProtKB-KW"/>
</dbReference>
<organism evidence="18 19">
    <name type="scientific">Erpetoichthys calabaricus</name>
    <name type="common">Rope fish</name>
    <name type="synonym">Calamoichthys calabaricus</name>
    <dbReference type="NCBI Taxonomy" id="27687"/>
    <lineage>
        <taxon>Eukaryota</taxon>
        <taxon>Metazoa</taxon>
        <taxon>Chordata</taxon>
        <taxon>Craniata</taxon>
        <taxon>Vertebrata</taxon>
        <taxon>Euteleostomi</taxon>
        <taxon>Actinopterygii</taxon>
        <taxon>Polypteriformes</taxon>
        <taxon>Polypteridae</taxon>
        <taxon>Erpetoichthys</taxon>
    </lineage>
</organism>
<reference evidence="18" key="1">
    <citation type="submission" date="2021-06" db="EMBL/GenBank/DDBJ databases">
        <authorList>
            <consortium name="Wellcome Sanger Institute Data Sharing"/>
        </authorList>
    </citation>
    <scope>NUCLEOTIDE SEQUENCE [LARGE SCALE GENOMIC DNA]</scope>
</reference>
<dbReference type="InterPro" id="IPR009097">
    <property type="entry name" value="Cyclic_Pdiesterase"/>
</dbReference>
<evidence type="ECO:0000313" key="19">
    <source>
        <dbReference type="Proteomes" id="UP000694620"/>
    </source>
</evidence>
<dbReference type="Pfam" id="PF05881">
    <property type="entry name" value="CNPase"/>
    <property type="match status" value="1"/>
</dbReference>
<dbReference type="GO" id="GO:0016020">
    <property type="term" value="C:membrane"/>
    <property type="evidence" value="ECO:0007669"/>
    <property type="project" value="UniProtKB-SubCell"/>
</dbReference>
<evidence type="ECO:0000256" key="4">
    <source>
        <dbReference type="ARBA" id="ARBA00008662"/>
    </source>
</evidence>
<feature type="region of interest" description="Disordered" evidence="16">
    <location>
        <begin position="389"/>
        <end position="414"/>
    </location>
</feature>
<evidence type="ECO:0000256" key="12">
    <source>
        <dbReference type="ARBA" id="ARBA00023136"/>
    </source>
</evidence>
<gene>
    <name evidence="18" type="primary">cnp</name>
</gene>
<evidence type="ECO:0000256" key="8">
    <source>
        <dbReference type="ARBA" id="ARBA00022481"/>
    </source>
</evidence>
<keyword evidence="9" id="KW-0597">Phosphoprotein</keyword>
<dbReference type="CTD" id="1267"/>
<reference evidence="18" key="2">
    <citation type="submission" date="2025-08" db="UniProtKB">
        <authorList>
            <consortium name="Ensembl"/>
        </authorList>
    </citation>
    <scope>IDENTIFICATION</scope>
</reference>
<evidence type="ECO:0000256" key="14">
    <source>
        <dbReference type="ARBA" id="ARBA00023289"/>
    </source>
</evidence>
<keyword evidence="8" id="KW-0488">Methylation</keyword>